<keyword evidence="7" id="KW-1185">Reference proteome</keyword>
<organism evidence="6 7">
    <name type="scientific">Daphnia magna</name>
    <dbReference type="NCBI Taxonomy" id="35525"/>
    <lineage>
        <taxon>Eukaryota</taxon>
        <taxon>Metazoa</taxon>
        <taxon>Ecdysozoa</taxon>
        <taxon>Arthropoda</taxon>
        <taxon>Crustacea</taxon>
        <taxon>Branchiopoda</taxon>
        <taxon>Diplostraca</taxon>
        <taxon>Cladocera</taxon>
        <taxon>Anomopoda</taxon>
        <taxon>Daphniidae</taxon>
        <taxon>Daphnia</taxon>
    </lineage>
</organism>
<comment type="subcellular location">
    <subcellularLocation>
        <location evidence="1">Nucleus</location>
    </subcellularLocation>
</comment>
<reference evidence="6 7" key="1">
    <citation type="submission" date="2016-03" db="EMBL/GenBank/DDBJ databases">
        <title>EvidentialGene: Evidence-directed Construction of Genes on Genomes.</title>
        <authorList>
            <person name="Gilbert D.G."/>
            <person name="Choi J.-H."/>
            <person name="Mockaitis K."/>
            <person name="Colbourne J."/>
            <person name="Pfrender M."/>
        </authorList>
    </citation>
    <scope>NUCLEOTIDE SEQUENCE [LARGE SCALE GENOMIC DNA]</scope>
    <source>
        <strain evidence="6 7">Xinb3</strain>
        <tissue evidence="6">Complete organism</tissue>
    </source>
</reference>
<evidence type="ECO:0008006" key="8">
    <source>
        <dbReference type="Google" id="ProtNLM"/>
    </source>
</evidence>
<keyword evidence="5" id="KW-0539">Nucleus</keyword>
<keyword evidence="3" id="KW-0805">Transcription regulation</keyword>
<dbReference type="GO" id="GO:0003714">
    <property type="term" value="F:transcription corepressor activity"/>
    <property type="evidence" value="ECO:0007669"/>
    <property type="project" value="InterPro"/>
</dbReference>
<name>A0A164L2X5_9CRUS</name>
<gene>
    <name evidence="6" type="ORF">APZ42_033457</name>
</gene>
<dbReference type="AlphaFoldDB" id="A0A164L2X5"/>
<protein>
    <recommendedName>
        <fullName evidence="8">BEN domain-containing protein</fullName>
    </recommendedName>
</protein>
<dbReference type="PANTHER" id="PTHR35346">
    <property type="entry name" value="BEN DOMAIN-CONTAINING PROTEIN 6"/>
    <property type="match status" value="1"/>
</dbReference>
<dbReference type="GO" id="GO:0045666">
    <property type="term" value="P:positive regulation of neuron differentiation"/>
    <property type="evidence" value="ECO:0007669"/>
    <property type="project" value="InterPro"/>
</dbReference>
<evidence type="ECO:0000256" key="3">
    <source>
        <dbReference type="ARBA" id="ARBA00023015"/>
    </source>
</evidence>
<keyword evidence="2" id="KW-0678">Repressor</keyword>
<accession>A0A164L2X5</accession>
<dbReference type="EMBL" id="LRGB01003214">
    <property type="protein sequence ID" value="KZS03747.1"/>
    <property type="molecule type" value="Genomic_DNA"/>
</dbReference>
<evidence type="ECO:0000256" key="2">
    <source>
        <dbReference type="ARBA" id="ARBA00022491"/>
    </source>
</evidence>
<dbReference type="OrthoDB" id="6368008at2759"/>
<keyword evidence="4" id="KW-0804">Transcription</keyword>
<evidence type="ECO:0000256" key="5">
    <source>
        <dbReference type="ARBA" id="ARBA00023242"/>
    </source>
</evidence>
<dbReference type="PANTHER" id="PTHR35346:SF1">
    <property type="entry name" value="BEN DOMAIN-CONTAINING PROTEIN 6"/>
    <property type="match status" value="1"/>
</dbReference>
<dbReference type="InterPro" id="IPR037496">
    <property type="entry name" value="BEND6-like"/>
</dbReference>
<comment type="caution">
    <text evidence="6">The sequence shown here is derived from an EMBL/GenBank/DDBJ whole genome shotgun (WGS) entry which is preliminary data.</text>
</comment>
<dbReference type="GO" id="GO:0005634">
    <property type="term" value="C:nucleus"/>
    <property type="evidence" value="ECO:0007669"/>
    <property type="project" value="UniProtKB-SubCell"/>
</dbReference>
<evidence type="ECO:0000313" key="6">
    <source>
        <dbReference type="EMBL" id="KZS03747.1"/>
    </source>
</evidence>
<proteinExistence type="predicted"/>
<evidence type="ECO:0000256" key="1">
    <source>
        <dbReference type="ARBA" id="ARBA00004123"/>
    </source>
</evidence>
<sequence>MSFIDKSFKMSSKKSSYLDSIHILFKVKSTGDYTVGTAGMISLPKLPLENLVLLDKIQSLMDSKAEIKIRLENLNGKRQVLVATIHEFSSNDLIHSESYYDDEDSLYHKPSSGVSESNTLASLSSSTILTALENTAEENCGSVLVNNHSTPSRHQQVDEKDEEIESLKADILQLQSKNPDNLVKSKLTIKSSFYLNEIHSTSREHVMVQLVQGHNLRIEKSDLKFAITIGRLSSGNLHLMVNKIMESIYTRVFMSNHTLTGMAPRAKKVGNTPPTPVKPDFPREDVLAITRKFFLVQLFQDKLKRFYSFSVFMIQAWKVYHNQVIKPKDERVAIRSKLSTESRAILAINTTDLEPGVNTIDEVNEDSANCSHHNP</sequence>
<evidence type="ECO:0000313" key="7">
    <source>
        <dbReference type="Proteomes" id="UP000076858"/>
    </source>
</evidence>
<dbReference type="Proteomes" id="UP000076858">
    <property type="component" value="Unassembled WGS sequence"/>
</dbReference>
<evidence type="ECO:0000256" key="4">
    <source>
        <dbReference type="ARBA" id="ARBA00023163"/>
    </source>
</evidence>
<dbReference type="GO" id="GO:0045746">
    <property type="term" value="P:negative regulation of Notch signaling pathway"/>
    <property type="evidence" value="ECO:0007669"/>
    <property type="project" value="InterPro"/>
</dbReference>